<dbReference type="PANTHER" id="PTHR47991">
    <property type="entry name" value="OXOGLUTARATE/IRON-DEPENDENT DIOXYGENASE"/>
    <property type="match status" value="1"/>
</dbReference>
<dbReference type="InterPro" id="IPR027443">
    <property type="entry name" value="IPNS-like_sf"/>
</dbReference>
<name>B9T5Z7_RICCO</name>
<evidence type="ECO:0000256" key="3">
    <source>
        <dbReference type="ARBA" id="ARBA00023004"/>
    </source>
</evidence>
<dbReference type="GO" id="GO:0031418">
    <property type="term" value="F:L-ascorbic acid binding"/>
    <property type="evidence" value="ECO:0007669"/>
    <property type="project" value="UniProtKB-KW"/>
</dbReference>
<dbReference type="Proteomes" id="UP000008311">
    <property type="component" value="Unassembled WGS sequence"/>
</dbReference>
<dbReference type="PROSITE" id="PS51471">
    <property type="entry name" value="FE2OG_OXY"/>
    <property type="match status" value="2"/>
</dbReference>
<accession>B9T5Z7</accession>
<evidence type="ECO:0000256" key="2">
    <source>
        <dbReference type="ARBA" id="ARBA00022896"/>
    </source>
</evidence>
<dbReference type="SUPFAM" id="SSF51197">
    <property type="entry name" value="Clavaminate synthase-like"/>
    <property type="match status" value="2"/>
</dbReference>
<dbReference type="InterPro" id="IPR050295">
    <property type="entry name" value="Plant_2OG-oxidoreductases"/>
</dbReference>
<dbReference type="InterPro" id="IPR044861">
    <property type="entry name" value="IPNS-like_FE2OG_OXY"/>
</dbReference>
<dbReference type="EMBL" id="EQ974564">
    <property type="protein sequence ID" value="EEF28712.1"/>
    <property type="molecule type" value="Genomic_DNA"/>
</dbReference>
<reference evidence="6" key="1">
    <citation type="journal article" date="2010" name="Nat. Biotechnol.">
        <title>Draft genome sequence of the oilseed species Ricinus communis.</title>
        <authorList>
            <person name="Chan A.P."/>
            <person name="Crabtree J."/>
            <person name="Zhao Q."/>
            <person name="Lorenzi H."/>
            <person name="Orvis J."/>
            <person name="Puiu D."/>
            <person name="Melake-Berhan A."/>
            <person name="Jones K.M."/>
            <person name="Redman J."/>
            <person name="Chen G."/>
            <person name="Cahoon E.B."/>
            <person name="Gedil M."/>
            <person name="Stanke M."/>
            <person name="Haas B.J."/>
            <person name="Wortman J.R."/>
            <person name="Fraser-Liggett C.M."/>
            <person name="Ravel J."/>
            <person name="Rabinowicz P.D."/>
        </authorList>
    </citation>
    <scope>NUCLEOTIDE SEQUENCE [LARGE SCALE GENOMIC DNA]</scope>
    <source>
        <strain evidence="6">cv. Hale</strain>
    </source>
</reference>
<dbReference type="GO" id="GO:0046872">
    <property type="term" value="F:metal ion binding"/>
    <property type="evidence" value="ECO:0007669"/>
    <property type="project" value="UniProtKB-KW"/>
</dbReference>
<evidence type="ECO:0000259" key="4">
    <source>
        <dbReference type="PROSITE" id="PS51471"/>
    </source>
</evidence>
<dbReference type="Pfam" id="PF03171">
    <property type="entry name" value="2OG-FeII_Oxy"/>
    <property type="match status" value="2"/>
</dbReference>
<organism evidence="5 6">
    <name type="scientific">Ricinus communis</name>
    <name type="common">Castor bean</name>
    <dbReference type="NCBI Taxonomy" id="3988"/>
    <lineage>
        <taxon>Eukaryota</taxon>
        <taxon>Viridiplantae</taxon>
        <taxon>Streptophyta</taxon>
        <taxon>Embryophyta</taxon>
        <taxon>Tracheophyta</taxon>
        <taxon>Spermatophyta</taxon>
        <taxon>Magnoliopsida</taxon>
        <taxon>eudicotyledons</taxon>
        <taxon>Gunneridae</taxon>
        <taxon>Pentapetalae</taxon>
        <taxon>rosids</taxon>
        <taxon>fabids</taxon>
        <taxon>Malpighiales</taxon>
        <taxon>Euphorbiaceae</taxon>
        <taxon>Acalyphoideae</taxon>
        <taxon>Acalypheae</taxon>
        <taxon>Ricinus</taxon>
    </lineage>
</organism>
<dbReference type="eggNOG" id="KOG0143">
    <property type="taxonomic scope" value="Eukaryota"/>
</dbReference>
<keyword evidence="3" id="KW-0408">Iron</keyword>
<evidence type="ECO:0000313" key="6">
    <source>
        <dbReference type="Proteomes" id="UP000008311"/>
    </source>
</evidence>
<protein>
    <recommendedName>
        <fullName evidence="4">Fe2OG dioxygenase domain-containing protein</fullName>
    </recommendedName>
</protein>
<dbReference type="InParanoid" id="B9T5Z7"/>
<dbReference type="Gene3D" id="2.60.120.330">
    <property type="entry name" value="B-lactam Antibiotic, Isopenicillin N Synthase, Chain"/>
    <property type="match status" value="3"/>
</dbReference>
<evidence type="ECO:0000256" key="1">
    <source>
        <dbReference type="ARBA" id="ARBA00022723"/>
    </source>
</evidence>
<dbReference type="InterPro" id="IPR005123">
    <property type="entry name" value="Oxoglu/Fe-dep_dioxygenase_dom"/>
</dbReference>
<evidence type="ECO:0000313" key="5">
    <source>
        <dbReference type="EMBL" id="EEF28712.1"/>
    </source>
</evidence>
<feature type="domain" description="Fe2OG dioxygenase" evidence="4">
    <location>
        <begin position="409"/>
        <end position="519"/>
    </location>
</feature>
<keyword evidence="6" id="KW-1185">Reference proteome</keyword>
<sequence length="539" mass="60641">MAGRVAPFCLGGSSFNYLLPHQYMQRVVRLAKPAVPHASSASLSKLDQGKSIIACDDFPHKEIAFNSHHPPFVPAPIIDISLLSSMCSKEEEAEHEKLKLALTSWGCFQLIEVVKEYSAIMKSKSRFLLKAMARSLNLEDDCFLKQYKDEELIGVRFNYYPAATSGSSDRSGCKPHSDGSGITILLQDKLVEGLQILKDGQWYIVPTIPDALLVNVGDQMQIISNGIFKSPMHRVIVESKKERVSVAVFHLPKYEVEIGPVQCLIDENRPQQYRNLKNYRGFYYDSLFQGKSPLEMVKANASLHSNQPIIIMSKYVQEMSIDGDEPHARYIIKDILNPSPPSVSIPVIDLSLLSSLSSKGAEELDKLKEALSSWGCFQMKQIVELLLKATARSLDLEEDCFLKQYEGHEHMAARFNYYPKCPRPDSVLGVKAHSDGSAITILLQDKDVEGLQIFKDDQWFRVPIIPHAFVVNAGDQMQIMSNGIFKSPMHRVSTKVEIEPVKGLIDEERPQQYRKLKNYAAINFECFQSGKVALETVKI</sequence>
<gene>
    <name evidence="5" type="ORF">RCOM_0666980</name>
</gene>
<proteinExistence type="predicted"/>
<keyword evidence="1" id="KW-0479">Metal-binding</keyword>
<feature type="domain" description="Fe2OG dioxygenase" evidence="4">
    <location>
        <begin position="151"/>
        <end position="252"/>
    </location>
</feature>
<keyword evidence="2" id="KW-0847">Vitamin C</keyword>
<dbReference type="AlphaFoldDB" id="B9T5Z7"/>